<dbReference type="GO" id="GO:0035493">
    <property type="term" value="P:SNARE complex assembly"/>
    <property type="evidence" value="ECO:0007669"/>
    <property type="project" value="TreeGrafter"/>
</dbReference>
<proteinExistence type="inferred from homology"/>
<comment type="similarity">
    <text evidence="1">Belongs to the ATG14 family.</text>
</comment>
<sequence length="549" mass="62029">MVSSINAHILEDALAIPPTLQSTERMVNEAPRPLLLPQNRKIRHLRGIYLRNLNLNLSRPAGHTTDDVVGKTSSSALPSAQIHESSLQDSFTSQVPSPSELSREDSSLALVPPFLNQQKLEEVIDWNVADTFITLHCASQTGPIYISEVAQKSMNPTFRQFDLSIFGPTTTRLDTIVVKVWIKRSGDFELFIEQEVNLKSLNYIGVLTDRQFPSNSIIFDLVDGIYAMDLVCEVQKLKSGITLPTSSYSALLRLSNLDQSIQDALNMREELATQVDGFLQDCHVAEVSQAQERVFLANRYLTSQRRILKLSIRRRNDLRASIEARKNKMKVGMELQAKTIADIENAQYKLNNCRKMLKITVGEICGQRRRICEELQLIYPIDPVAYKPLIFTICGLKLPNSVFDDADEDIISAALGYVAQVVDMLQYYLSVPLPYPISPYGSRAVIKDFISFLHDKQRTFPLCMKGTVRFRFEYGVFLLNKNIEWLAKSQGLKIIDIRQTLPNLKYLLYICCAASIDLPARKAGGIKGLIFRSGREALGRYDSRNKSRT</sequence>
<dbReference type="GO" id="GO:0000149">
    <property type="term" value="F:SNARE binding"/>
    <property type="evidence" value="ECO:0007669"/>
    <property type="project" value="TreeGrafter"/>
</dbReference>
<evidence type="ECO:0000256" key="1">
    <source>
        <dbReference type="ARBA" id="ARBA00009574"/>
    </source>
</evidence>
<keyword evidence="3" id="KW-0175">Coiled coil</keyword>
<evidence type="ECO:0000313" key="5">
    <source>
        <dbReference type="Proteomes" id="UP000285405"/>
    </source>
</evidence>
<dbReference type="InterPro" id="IPR018791">
    <property type="entry name" value="UV_resistance/autophagy_Atg14"/>
</dbReference>
<accession>A0A420HQH7</accession>
<gene>
    <name evidence="4" type="ORF">GcC1_173026</name>
</gene>
<dbReference type="GO" id="GO:0005768">
    <property type="term" value="C:endosome"/>
    <property type="evidence" value="ECO:0007669"/>
    <property type="project" value="TreeGrafter"/>
</dbReference>
<evidence type="ECO:0000313" key="4">
    <source>
        <dbReference type="EMBL" id="RKF59724.1"/>
    </source>
</evidence>
<reference evidence="4 5" key="1">
    <citation type="journal article" date="2018" name="BMC Genomics">
        <title>Comparative genome analyses reveal sequence features reflecting distinct modes of host-adaptation between dicot and monocot powdery mildew.</title>
        <authorList>
            <person name="Wu Y."/>
            <person name="Ma X."/>
            <person name="Pan Z."/>
            <person name="Kale S.D."/>
            <person name="Song Y."/>
            <person name="King H."/>
            <person name="Zhang Q."/>
            <person name="Presley C."/>
            <person name="Deng X."/>
            <person name="Wei C.I."/>
            <person name="Xiao S."/>
        </authorList>
    </citation>
    <scope>NUCLEOTIDE SEQUENCE [LARGE SCALE GENOMIC DNA]</scope>
    <source>
        <strain evidence="4">UCSC1</strain>
    </source>
</reference>
<dbReference type="OrthoDB" id="72772at2759"/>
<organism evidence="4 5">
    <name type="scientific">Golovinomyces cichoracearum</name>
    <dbReference type="NCBI Taxonomy" id="62708"/>
    <lineage>
        <taxon>Eukaryota</taxon>
        <taxon>Fungi</taxon>
        <taxon>Dikarya</taxon>
        <taxon>Ascomycota</taxon>
        <taxon>Pezizomycotina</taxon>
        <taxon>Leotiomycetes</taxon>
        <taxon>Erysiphales</taxon>
        <taxon>Erysiphaceae</taxon>
        <taxon>Golovinomyces</taxon>
    </lineage>
</organism>
<dbReference type="PANTHER" id="PTHR15157:SF5">
    <property type="entry name" value="UV RADIATION RESISTANCE-ASSOCIATED GENE PROTEIN"/>
    <property type="match status" value="1"/>
</dbReference>
<dbReference type="EMBL" id="MCBR01017301">
    <property type="protein sequence ID" value="RKF59724.1"/>
    <property type="molecule type" value="Genomic_DNA"/>
</dbReference>
<protein>
    <recommendedName>
        <fullName evidence="2">Autophagy-related protein 14</fullName>
    </recommendedName>
</protein>
<name>A0A420HQH7_9PEZI</name>
<dbReference type="GO" id="GO:0000323">
    <property type="term" value="C:lytic vacuole"/>
    <property type="evidence" value="ECO:0007669"/>
    <property type="project" value="TreeGrafter"/>
</dbReference>
<comment type="caution">
    <text evidence="4">The sequence shown here is derived from an EMBL/GenBank/DDBJ whole genome shotgun (WGS) entry which is preliminary data.</text>
</comment>
<dbReference type="AlphaFoldDB" id="A0A420HQH7"/>
<dbReference type="Pfam" id="PF10186">
    <property type="entry name" value="ATG14"/>
    <property type="match status" value="1"/>
</dbReference>
<dbReference type="GO" id="GO:0032991">
    <property type="term" value="C:protein-containing complex"/>
    <property type="evidence" value="ECO:0007669"/>
    <property type="project" value="UniProtKB-ARBA"/>
</dbReference>
<evidence type="ECO:0000256" key="3">
    <source>
        <dbReference type="ARBA" id="ARBA00023054"/>
    </source>
</evidence>
<dbReference type="Proteomes" id="UP000285405">
    <property type="component" value="Unassembled WGS sequence"/>
</dbReference>
<dbReference type="PANTHER" id="PTHR15157">
    <property type="entry name" value="UV RADIATION RESISTANCE-ASSOCIATED GENE PROTEIN"/>
    <property type="match status" value="1"/>
</dbReference>
<evidence type="ECO:0000256" key="2">
    <source>
        <dbReference type="ARBA" id="ARBA00013807"/>
    </source>
</evidence>